<reference evidence="2" key="1">
    <citation type="submission" date="2007-04" db="EMBL/GenBank/DDBJ databases">
        <title>Complete sequence of chromosome of Rhodobacter sphaeroides ATCC 17025.</title>
        <authorList>
            <consortium name="US DOE Joint Genome Institute"/>
            <person name="Copeland A."/>
            <person name="Lucas S."/>
            <person name="Lapidus A."/>
            <person name="Barry K."/>
            <person name="Detter J.C."/>
            <person name="Glavina del Rio T."/>
            <person name="Hammon N."/>
            <person name="Israni S."/>
            <person name="Dalin E."/>
            <person name="Tice H."/>
            <person name="Pitluck S."/>
            <person name="Chertkov O."/>
            <person name="Brettin T."/>
            <person name="Bruce D."/>
            <person name="Han C."/>
            <person name="Schmutz J."/>
            <person name="Larimer F."/>
            <person name="Land M."/>
            <person name="Hauser L."/>
            <person name="Kyrpides N."/>
            <person name="Kim E."/>
            <person name="Richardson P."/>
            <person name="Mackenzie C."/>
            <person name="Choudhary M."/>
            <person name="Donohue T.J."/>
            <person name="Kaplan S."/>
        </authorList>
    </citation>
    <scope>NUCLEOTIDE SEQUENCE [LARGE SCALE GENOMIC DNA]</scope>
    <source>
        <strain evidence="2">ATCC 17025</strain>
    </source>
</reference>
<feature type="transmembrane region" description="Helical" evidence="1">
    <location>
        <begin position="41"/>
        <end position="64"/>
    </location>
</feature>
<dbReference type="AlphaFoldDB" id="A4WR01"/>
<keyword evidence="1" id="KW-0812">Transmembrane</keyword>
<keyword evidence="1" id="KW-1133">Transmembrane helix</keyword>
<sequence>MDLKSPEEVRLALYLVVPGLIAAYFRAQFLAGRTLKPADSILAYLAISLTYWAIIMVSGIPASVITTSSFWSVVAVLVGPALFGSLLGLNARFDLIRNLLRKAGLNPVHPMQTAWDWKFSRTTSRFVIVSMTNGENVGGLYGGSSFSSSEPSERDIFLEKQYKINEAGEWQELPGREILIRHSEIRYIEFFPMQAGA</sequence>
<dbReference type="HOGENOM" id="CLU_108826_1_0_5"/>
<dbReference type="BioCyc" id="RSPH349102:G1G8M-937-MONOMER"/>
<proteinExistence type="predicted"/>
<dbReference type="EMBL" id="CP000661">
    <property type="protein sequence ID" value="ABP69815.1"/>
    <property type="molecule type" value="Genomic_DNA"/>
</dbReference>
<gene>
    <name evidence="2" type="ordered locus">Rsph17025_0912</name>
</gene>
<evidence type="ECO:0000313" key="2">
    <source>
        <dbReference type="EMBL" id="ABP69815.1"/>
    </source>
</evidence>
<protein>
    <submittedName>
        <fullName evidence="2">Uncharacterized protein</fullName>
    </submittedName>
</protein>
<evidence type="ECO:0000256" key="1">
    <source>
        <dbReference type="SAM" id="Phobius"/>
    </source>
</evidence>
<feature type="transmembrane region" description="Helical" evidence="1">
    <location>
        <begin position="70"/>
        <end position="91"/>
    </location>
</feature>
<dbReference type="KEGG" id="rsq:Rsph17025_0912"/>
<dbReference type="eggNOG" id="ENOG5033DJ9">
    <property type="taxonomic scope" value="Bacteria"/>
</dbReference>
<keyword evidence="1" id="KW-0472">Membrane</keyword>
<accession>A4WR01</accession>
<dbReference type="InterPro" id="IPR045919">
    <property type="entry name" value="DUF6338"/>
</dbReference>
<name>A4WR01_CERS5</name>
<organism evidence="2">
    <name type="scientific">Cereibacter sphaeroides (strain ATCC 17025 / ATH 2.4.3)</name>
    <name type="common">Rhodobacter sphaeroides</name>
    <dbReference type="NCBI Taxonomy" id="349102"/>
    <lineage>
        <taxon>Bacteria</taxon>
        <taxon>Pseudomonadati</taxon>
        <taxon>Pseudomonadota</taxon>
        <taxon>Alphaproteobacteria</taxon>
        <taxon>Rhodobacterales</taxon>
        <taxon>Paracoccaceae</taxon>
        <taxon>Cereibacter</taxon>
    </lineage>
</organism>
<dbReference type="Pfam" id="PF19865">
    <property type="entry name" value="DUF6338"/>
    <property type="match status" value="1"/>
</dbReference>
<feature type="transmembrane region" description="Helical" evidence="1">
    <location>
        <begin position="12"/>
        <end position="29"/>
    </location>
</feature>